<evidence type="ECO:0000313" key="2">
    <source>
        <dbReference type="Proteomes" id="UP000027265"/>
    </source>
</evidence>
<protein>
    <submittedName>
        <fullName evidence="1">Uncharacterized protein</fullName>
    </submittedName>
</protein>
<keyword evidence="2" id="KW-1185">Reference proteome</keyword>
<dbReference type="InParanoid" id="A0A067P8H8"/>
<gene>
    <name evidence="1" type="ORF">JAAARDRAFT_108042</name>
</gene>
<feature type="non-terminal residue" evidence="1">
    <location>
        <position position="63"/>
    </location>
</feature>
<dbReference type="AlphaFoldDB" id="A0A067P8H8"/>
<dbReference type="OrthoDB" id="3187773at2759"/>
<organism evidence="1 2">
    <name type="scientific">Jaapia argillacea MUCL 33604</name>
    <dbReference type="NCBI Taxonomy" id="933084"/>
    <lineage>
        <taxon>Eukaryota</taxon>
        <taxon>Fungi</taxon>
        <taxon>Dikarya</taxon>
        <taxon>Basidiomycota</taxon>
        <taxon>Agaricomycotina</taxon>
        <taxon>Agaricomycetes</taxon>
        <taxon>Agaricomycetidae</taxon>
        <taxon>Jaapiales</taxon>
        <taxon>Jaapiaceae</taxon>
        <taxon>Jaapia</taxon>
    </lineage>
</organism>
<name>A0A067P8H8_9AGAM</name>
<reference evidence="2" key="1">
    <citation type="journal article" date="2014" name="Proc. Natl. Acad. Sci. U.S.A.">
        <title>Extensive sampling of basidiomycete genomes demonstrates inadequacy of the white-rot/brown-rot paradigm for wood decay fungi.</title>
        <authorList>
            <person name="Riley R."/>
            <person name="Salamov A.A."/>
            <person name="Brown D.W."/>
            <person name="Nagy L.G."/>
            <person name="Floudas D."/>
            <person name="Held B.W."/>
            <person name="Levasseur A."/>
            <person name="Lombard V."/>
            <person name="Morin E."/>
            <person name="Otillar R."/>
            <person name="Lindquist E.A."/>
            <person name="Sun H."/>
            <person name="LaButti K.M."/>
            <person name="Schmutz J."/>
            <person name="Jabbour D."/>
            <person name="Luo H."/>
            <person name="Baker S.E."/>
            <person name="Pisabarro A.G."/>
            <person name="Walton J.D."/>
            <person name="Blanchette R.A."/>
            <person name="Henrissat B."/>
            <person name="Martin F."/>
            <person name="Cullen D."/>
            <person name="Hibbett D.S."/>
            <person name="Grigoriev I.V."/>
        </authorList>
    </citation>
    <scope>NUCLEOTIDE SEQUENCE [LARGE SCALE GENOMIC DNA]</scope>
    <source>
        <strain evidence="2">MUCL 33604</strain>
    </source>
</reference>
<proteinExistence type="predicted"/>
<dbReference type="HOGENOM" id="CLU_006344_16_2_1"/>
<evidence type="ECO:0000313" key="1">
    <source>
        <dbReference type="EMBL" id="KDQ50125.1"/>
    </source>
</evidence>
<dbReference type="Proteomes" id="UP000027265">
    <property type="component" value="Unassembled WGS sequence"/>
</dbReference>
<accession>A0A067P8H8</accession>
<sequence>PEFTGNGHSSLTVIHLNSVERAAHLIGVCGSGFLPADFFHEDTLDTFGAFYVSKYADHHMHDF</sequence>
<dbReference type="EMBL" id="KL197765">
    <property type="protein sequence ID" value="KDQ50125.1"/>
    <property type="molecule type" value="Genomic_DNA"/>
</dbReference>
<feature type="non-terminal residue" evidence="1">
    <location>
        <position position="1"/>
    </location>
</feature>